<dbReference type="PROSITE" id="PS50076">
    <property type="entry name" value="DNAJ_2"/>
    <property type="match status" value="1"/>
</dbReference>
<name>A0ABQ5Z3A4_9SPHN</name>
<dbReference type="SMART" id="SM00271">
    <property type="entry name" value="DnaJ"/>
    <property type="match status" value="1"/>
</dbReference>
<feature type="region of interest" description="Disordered" evidence="1">
    <location>
        <begin position="155"/>
        <end position="184"/>
    </location>
</feature>
<dbReference type="InterPro" id="IPR001623">
    <property type="entry name" value="DnaJ_domain"/>
</dbReference>
<dbReference type="InterPro" id="IPR036869">
    <property type="entry name" value="J_dom_sf"/>
</dbReference>
<dbReference type="Gene3D" id="1.10.287.110">
    <property type="entry name" value="DnaJ domain"/>
    <property type="match status" value="1"/>
</dbReference>
<dbReference type="CDD" id="cd06257">
    <property type="entry name" value="DnaJ"/>
    <property type="match status" value="1"/>
</dbReference>
<comment type="caution">
    <text evidence="3">The sequence shown here is derived from an EMBL/GenBank/DDBJ whole genome shotgun (WGS) entry which is preliminary data.</text>
</comment>
<keyword evidence="4" id="KW-1185">Reference proteome</keyword>
<accession>A0ABQ5Z3A4</accession>
<dbReference type="Pfam" id="PF00226">
    <property type="entry name" value="DnaJ"/>
    <property type="match status" value="1"/>
</dbReference>
<organism evidence="3 4">
    <name type="scientific">Sphingomonas astaxanthinifaciens DSM 22298</name>
    <dbReference type="NCBI Taxonomy" id="1123267"/>
    <lineage>
        <taxon>Bacteria</taxon>
        <taxon>Pseudomonadati</taxon>
        <taxon>Pseudomonadota</taxon>
        <taxon>Alphaproteobacteria</taxon>
        <taxon>Sphingomonadales</taxon>
        <taxon>Sphingomonadaceae</taxon>
        <taxon>Sphingomonas</taxon>
    </lineage>
</organism>
<evidence type="ECO:0000313" key="3">
    <source>
        <dbReference type="EMBL" id="GLR46485.1"/>
    </source>
</evidence>
<evidence type="ECO:0000313" key="4">
    <source>
        <dbReference type="Proteomes" id="UP001156703"/>
    </source>
</evidence>
<dbReference type="PANTHER" id="PTHR24074">
    <property type="entry name" value="CO-CHAPERONE PROTEIN DJLA"/>
    <property type="match status" value="1"/>
</dbReference>
<evidence type="ECO:0000256" key="1">
    <source>
        <dbReference type="SAM" id="MobiDB-lite"/>
    </source>
</evidence>
<reference evidence="4" key="1">
    <citation type="journal article" date="2019" name="Int. J. Syst. Evol. Microbiol.">
        <title>The Global Catalogue of Microorganisms (GCM) 10K type strain sequencing project: providing services to taxonomists for standard genome sequencing and annotation.</title>
        <authorList>
            <consortium name="The Broad Institute Genomics Platform"/>
            <consortium name="The Broad Institute Genome Sequencing Center for Infectious Disease"/>
            <person name="Wu L."/>
            <person name="Ma J."/>
        </authorList>
    </citation>
    <scope>NUCLEOTIDE SEQUENCE [LARGE SCALE GENOMIC DNA]</scope>
    <source>
        <strain evidence="4">NBRC 102146</strain>
    </source>
</reference>
<dbReference type="RefSeq" id="WP_029941529.1">
    <property type="nucleotide sequence ID" value="NZ_BSOO01000002.1"/>
</dbReference>
<dbReference type="InterPro" id="IPR050817">
    <property type="entry name" value="DjlA_DnaK_co-chaperone"/>
</dbReference>
<sequence length="184" mass="19596">MEAAPDYYAILGVGEDADGAAIRMAYRTLMRRYHPDVNATDEAAAKAIAINQAYACLSSDERRADYDRSRRPPRPRSNSPYRQRTTRVHRPTPSARPTFVVMPEPEPAPARVRVAILGAALAVTLATFAMTSATPPAMTPEEIAAAQAAMAKAGAAACAGPERARDPACGDEPGNGQDKTTTAR</sequence>
<dbReference type="PRINTS" id="PR00625">
    <property type="entry name" value="JDOMAIN"/>
</dbReference>
<feature type="compositionally biased region" description="Basic and acidic residues" evidence="1">
    <location>
        <begin position="61"/>
        <end position="70"/>
    </location>
</feature>
<dbReference type="Proteomes" id="UP001156703">
    <property type="component" value="Unassembled WGS sequence"/>
</dbReference>
<dbReference type="SUPFAM" id="SSF46565">
    <property type="entry name" value="Chaperone J-domain"/>
    <property type="match status" value="1"/>
</dbReference>
<proteinExistence type="predicted"/>
<gene>
    <name evidence="3" type="ORF">GCM10007925_01960</name>
</gene>
<dbReference type="EMBL" id="BSOO01000002">
    <property type="protein sequence ID" value="GLR46485.1"/>
    <property type="molecule type" value="Genomic_DNA"/>
</dbReference>
<protein>
    <recommendedName>
        <fullName evidence="2">J domain-containing protein</fullName>
    </recommendedName>
</protein>
<evidence type="ECO:0000259" key="2">
    <source>
        <dbReference type="PROSITE" id="PS50076"/>
    </source>
</evidence>
<feature type="region of interest" description="Disordered" evidence="1">
    <location>
        <begin position="61"/>
        <end position="103"/>
    </location>
</feature>
<feature type="domain" description="J" evidence="2">
    <location>
        <begin position="6"/>
        <end position="70"/>
    </location>
</feature>